<dbReference type="KEGG" id="ccl:Clocl_3799"/>
<evidence type="ECO:0000259" key="1">
    <source>
        <dbReference type="Pfam" id="PF13349"/>
    </source>
</evidence>
<dbReference type="Gene3D" id="2.160.20.120">
    <property type="match status" value="1"/>
</dbReference>
<gene>
    <name evidence="2" type="ordered locus">Clocl_3799</name>
</gene>
<keyword evidence="3" id="KW-1185">Reference proteome</keyword>
<accession>G8M1M0</accession>
<protein>
    <recommendedName>
        <fullName evidence="1">DUF4097 domain-containing protein</fullName>
    </recommendedName>
</protein>
<dbReference type="RefSeq" id="WP_014256755.1">
    <property type="nucleotide sequence ID" value="NC_016627.1"/>
</dbReference>
<dbReference type="eggNOG" id="COG3595">
    <property type="taxonomic scope" value="Bacteria"/>
</dbReference>
<reference evidence="2 3" key="2">
    <citation type="journal article" date="2012" name="Stand. Genomic Sci.">
        <title>Complete Genome Sequence of Clostridium clariflavum DSM 19732.</title>
        <authorList>
            <person name="Izquierdo J.A."/>
            <person name="Goodwin L."/>
            <person name="Davenport K.W."/>
            <person name="Teshima H."/>
            <person name="Bruce D."/>
            <person name="Detter C."/>
            <person name="Tapia R."/>
            <person name="Han S."/>
            <person name="Land M."/>
            <person name="Hauser L."/>
            <person name="Jeffries C.D."/>
            <person name="Han J."/>
            <person name="Pitluck S."/>
            <person name="Nolan M."/>
            <person name="Chen A."/>
            <person name="Huntemann M."/>
            <person name="Mavromatis K."/>
            <person name="Mikhailova N."/>
            <person name="Liolios K."/>
            <person name="Woyke T."/>
            <person name="Lynd L.R."/>
        </authorList>
    </citation>
    <scope>NUCLEOTIDE SEQUENCE [LARGE SCALE GENOMIC DNA]</scope>
    <source>
        <strain evidence="3">DSM 19732 / NBRC 101661 / EBR45</strain>
    </source>
</reference>
<sequence length="278" mass="30564" precursor="true">MRKVILFLTVVAAISFIVAGGLSIAQRFGFLESSEKTMINQEKTLEINGIKEIIIDADDANVYFNPVDSNSVKIIFSGEVVSTNKEVIPQLLVKEESDKLTIEVNRKKAWTLYYKNDLSLFIDIPQKYEETISISASSADVILKELAVDKFMYYSDSGSINLDNIAIKDVFVETSSGKVTFSNFSGNVNVKSDAGDVRIAYKCFDNIVNIETSSGNTELIVPENSEFSLEAKTITGKINNSYPMELINSTENQLIGGVGNSENKIVICSESGDISISK</sequence>
<dbReference type="EMBL" id="CP003065">
    <property type="protein sequence ID" value="AEV70249.1"/>
    <property type="molecule type" value="Genomic_DNA"/>
</dbReference>
<feature type="domain" description="DUF4097" evidence="1">
    <location>
        <begin position="130"/>
        <end position="276"/>
    </location>
</feature>
<dbReference type="Proteomes" id="UP000005435">
    <property type="component" value="Chromosome"/>
</dbReference>
<dbReference type="Pfam" id="PF13349">
    <property type="entry name" value="DUF4097"/>
    <property type="match status" value="1"/>
</dbReference>
<evidence type="ECO:0000313" key="2">
    <source>
        <dbReference type="EMBL" id="AEV70249.1"/>
    </source>
</evidence>
<dbReference type="InterPro" id="IPR025164">
    <property type="entry name" value="Toastrack_DUF4097"/>
</dbReference>
<organism evidence="2 3">
    <name type="scientific">Acetivibrio clariflavus (strain DSM 19732 / NBRC 101661 / EBR45)</name>
    <name type="common">Clostridium clariflavum</name>
    <dbReference type="NCBI Taxonomy" id="720554"/>
    <lineage>
        <taxon>Bacteria</taxon>
        <taxon>Bacillati</taxon>
        <taxon>Bacillota</taxon>
        <taxon>Clostridia</taxon>
        <taxon>Eubacteriales</taxon>
        <taxon>Oscillospiraceae</taxon>
        <taxon>Acetivibrio</taxon>
    </lineage>
</organism>
<name>G8M1M0_ACECE</name>
<reference evidence="3" key="1">
    <citation type="submission" date="2011-12" db="EMBL/GenBank/DDBJ databases">
        <title>Complete sequence of Clostridium clariflavum DSM 19732.</title>
        <authorList>
            <consortium name="US DOE Joint Genome Institute"/>
            <person name="Lucas S."/>
            <person name="Han J."/>
            <person name="Lapidus A."/>
            <person name="Cheng J.-F."/>
            <person name="Goodwin L."/>
            <person name="Pitluck S."/>
            <person name="Peters L."/>
            <person name="Teshima H."/>
            <person name="Detter J.C."/>
            <person name="Han C."/>
            <person name="Tapia R."/>
            <person name="Land M."/>
            <person name="Hauser L."/>
            <person name="Kyrpides N."/>
            <person name="Ivanova N."/>
            <person name="Pagani I."/>
            <person name="Kitzmiller T."/>
            <person name="Lynd L."/>
            <person name="Izquierdo J."/>
            <person name="Woyke T."/>
        </authorList>
    </citation>
    <scope>NUCLEOTIDE SEQUENCE [LARGE SCALE GENOMIC DNA]</scope>
    <source>
        <strain evidence="3">DSM 19732 / NBRC 101661 / EBR45</strain>
    </source>
</reference>
<evidence type="ECO:0000313" key="3">
    <source>
        <dbReference type="Proteomes" id="UP000005435"/>
    </source>
</evidence>
<dbReference type="STRING" id="720554.Clocl_3799"/>
<proteinExistence type="predicted"/>
<dbReference type="HOGENOM" id="CLU_070512_1_0_9"/>
<dbReference type="AlphaFoldDB" id="G8M1M0"/>